<name>A0ABW5NB66_9FLAO</name>
<dbReference type="Proteomes" id="UP001597459">
    <property type="component" value="Unassembled WGS sequence"/>
</dbReference>
<gene>
    <name evidence="1" type="ORF">ACFSTE_17180</name>
</gene>
<keyword evidence="2" id="KW-1185">Reference proteome</keyword>
<dbReference type="RefSeq" id="WP_378254616.1">
    <property type="nucleotide sequence ID" value="NZ_JBHSJV010000001.1"/>
</dbReference>
<reference evidence="2" key="1">
    <citation type="journal article" date="2019" name="Int. J. Syst. Evol. Microbiol.">
        <title>The Global Catalogue of Microorganisms (GCM) 10K type strain sequencing project: providing services to taxonomists for standard genome sequencing and annotation.</title>
        <authorList>
            <consortium name="The Broad Institute Genomics Platform"/>
            <consortium name="The Broad Institute Genome Sequencing Center for Infectious Disease"/>
            <person name="Wu L."/>
            <person name="Ma J."/>
        </authorList>
    </citation>
    <scope>NUCLEOTIDE SEQUENCE [LARGE SCALE GENOMIC DNA]</scope>
    <source>
        <strain evidence="2">KCTC 42423</strain>
    </source>
</reference>
<dbReference type="EMBL" id="JBHULX010000039">
    <property type="protein sequence ID" value="MFD2592573.1"/>
    <property type="molecule type" value="Genomic_DNA"/>
</dbReference>
<organism evidence="1 2">
    <name type="scientific">Aquimarina hainanensis</name>
    <dbReference type="NCBI Taxonomy" id="1578017"/>
    <lineage>
        <taxon>Bacteria</taxon>
        <taxon>Pseudomonadati</taxon>
        <taxon>Bacteroidota</taxon>
        <taxon>Flavobacteriia</taxon>
        <taxon>Flavobacteriales</taxon>
        <taxon>Flavobacteriaceae</taxon>
        <taxon>Aquimarina</taxon>
    </lineage>
</organism>
<evidence type="ECO:0008006" key="3">
    <source>
        <dbReference type="Google" id="ProtNLM"/>
    </source>
</evidence>
<proteinExistence type="predicted"/>
<accession>A0ABW5NB66</accession>
<protein>
    <recommendedName>
        <fullName evidence="3">Caspase domain-containing protein</fullName>
    </recommendedName>
</protein>
<comment type="caution">
    <text evidence="1">The sequence shown here is derived from an EMBL/GenBank/DDBJ whole genome shotgun (WGS) entry which is preliminary data.</text>
</comment>
<evidence type="ECO:0000313" key="2">
    <source>
        <dbReference type="Proteomes" id="UP001597459"/>
    </source>
</evidence>
<evidence type="ECO:0000313" key="1">
    <source>
        <dbReference type="EMBL" id="MFD2592573.1"/>
    </source>
</evidence>
<sequence>MNIRKLLFPVISYQRIKEQEIRKSSYLLLVLIPRAESEKPLLNRVRIIIFINMGYRNIAASGRERPVYASDKVTNASEVSALVTKIRKDLGTAEMNKVIIYILSGTHGNTQGDLVGEKVFFAEDKTLELQTVKAVNVNQDTPPNTWKKYFGASKAIVILAWCYSDRWKGLATYNK</sequence>